<name>A0AAV9JEW0_9PEZI</name>
<dbReference type="PANTHER" id="PTHR42085">
    <property type="entry name" value="F-BOX DOMAIN-CONTAINING PROTEIN"/>
    <property type="match status" value="1"/>
</dbReference>
<gene>
    <name evidence="2" type="ORF">LTR36_005573</name>
</gene>
<dbReference type="PANTHER" id="PTHR42085:SF2">
    <property type="entry name" value="F-BOX DOMAIN-CONTAINING PROTEIN"/>
    <property type="match status" value="1"/>
</dbReference>
<dbReference type="InterPro" id="IPR038883">
    <property type="entry name" value="AN11006-like"/>
</dbReference>
<feature type="compositionally biased region" description="Acidic residues" evidence="1">
    <location>
        <begin position="53"/>
        <end position="71"/>
    </location>
</feature>
<dbReference type="EMBL" id="JAVFHQ010000032">
    <property type="protein sequence ID" value="KAK4543430.1"/>
    <property type="molecule type" value="Genomic_DNA"/>
</dbReference>
<evidence type="ECO:0000313" key="2">
    <source>
        <dbReference type="EMBL" id="KAK4543430.1"/>
    </source>
</evidence>
<evidence type="ECO:0000256" key="1">
    <source>
        <dbReference type="SAM" id="MobiDB-lite"/>
    </source>
</evidence>
<dbReference type="AlphaFoldDB" id="A0AAV9JEW0"/>
<sequence length="496" mass="56240">MSDIDEVIAELAAEVMAEHPADMADTAVQATTRVPADAQQSEAAPVVPAPLSDTEDDDDGYETDYSDESDCSEASMVTLEQEGMITNTFESSYVGRQKLRKYHWYIDTLEYDRCSSRELKSFVVGRGLEDPYPAGITLKWFYIRVLEKADKALRPFRFQDLPPEMRNLVYTELLTLPECTCPKHCYCFAQILRTNRQIHDEAVSVLYGENEIEVSFAAFPVRRSRFEKYAQIHTVSHENLESAPFGSVPSGMSLFPDFLKRVNKLTISVALDFDLLEDYDIDTDRAVAWLGRCLLNLASFLMHDHRLKHLTIRFSSDDEELECEQAEACLYPLQRIRTVTDVKVMGTVSDETITELQSEIRDTTPAFNTLKTFLLLRDEAHAYLKLEYQLGSNSTADAMRGDNVRALHTHGTRTNIMRSLTAVIRRRLSSGIASRFAENAVLEDLAKLQEEIDVAGETEFFRRIRKLVSATETRSTYTDRLGGVENPRASRGSPEM</sequence>
<keyword evidence="3" id="KW-1185">Reference proteome</keyword>
<feature type="region of interest" description="Disordered" evidence="1">
    <location>
        <begin position="22"/>
        <end position="71"/>
    </location>
</feature>
<protein>
    <submittedName>
        <fullName evidence="2">Uncharacterized protein</fullName>
    </submittedName>
</protein>
<comment type="caution">
    <text evidence="2">The sequence shown here is derived from an EMBL/GenBank/DDBJ whole genome shotgun (WGS) entry which is preliminary data.</text>
</comment>
<reference evidence="2 3" key="1">
    <citation type="submission" date="2021-11" db="EMBL/GenBank/DDBJ databases">
        <title>Black yeast isolated from Biological Soil Crust.</title>
        <authorList>
            <person name="Kurbessoian T."/>
        </authorList>
    </citation>
    <scope>NUCLEOTIDE SEQUENCE [LARGE SCALE GENOMIC DNA]</scope>
    <source>
        <strain evidence="2 3">CCFEE 5522</strain>
    </source>
</reference>
<organism evidence="2 3">
    <name type="scientific">Oleoguttula mirabilis</name>
    <dbReference type="NCBI Taxonomy" id="1507867"/>
    <lineage>
        <taxon>Eukaryota</taxon>
        <taxon>Fungi</taxon>
        <taxon>Dikarya</taxon>
        <taxon>Ascomycota</taxon>
        <taxon>Pezizomycotina</taxon>
        <taxon>Dothideomycetes</taxon>
        <taxon>Dothideomycetidae</taxon>
        <taxon>Mycosphaerellales</taxon>
        <taxon>Teratosphaeriaceae</taxon>
        <taxon>Oleoguttula</taxon>
    </lineage>
</organism>
<evidence type="ECO:0000313" key="3">
    <source>
        <dbReference type="Proteomes" id="UP001324427"/>
    </source>
</evidence>
<dbReference type="Proteomes" id="UP001324427">
    <property type="component" value="Unassembled WGS sequence"/>
</dbReference>
<accession>A0AAV9JEW0</accession>
<feature type="compositionally biased region" description="Polar residues" evidence="1">
    <location>
        <begin position="28"/>
        <end position="42"/>
    </location>
</feature>
<proteinExistence type="predicted"/>